<dbReference type="OrthoDB" id="5583187at2759"/>
<dbReference type="GO" id="GO:0030286">
    <property type="term" value="C:dynein complex"/>
    <property type="evidence" value="ECO:0007669"/>
    <property type="project" value="InterPro"/>
</dbReference>
<dbReference type="PANTHER" id="PTHR45703:SF36">
    <property type="entry name" value="DYNEIN HEAVY CHAIN, CYTOPLASMIC"/>
    <property type="match status" value="1"/>
</dbReference>
<dbReference type="InterPro" id="IPR024317">
    <property type="entry name" value="Dynein_heavy_chain_D4_dom"/>
</dbReference>
<name>A0A9W8GQK7_9FUNG</name>
<dbReference type="Gene3D" id="3.40.50.300">
    <property type="entry name" value="P-loop containing nucleotide triphosphate hydrolases"/>
    <property type="match status" value="1"/>
</dbReference>
<accession>A0A9W8GQK7</accession>
<proteinExistence type="predicted"/>
<dbReference type="Pfam" id="PF12780">
    <property type="entry name" value="AAA_8"/>
    <property type="match status" value="1"/>
</dbReference>
<sequence>RWTDDKINEVARRRFMGSGSAGDLDVGQALQRPILFSNWLTREYTAVGREELREHTRARLRVFYEEELDVPLVLFDDALDHALRLDRVFRQPQGHALLIGVSGGGKTTLARFVAWVNGLSVVQVKAHGGYGAADFDEDLRTVLRRSGCRGEKVCFIVDESNVLDSALVERMNTLLANAEVPGLFEGDEHAALMTACREGASRDGLMLDSGEELHKWFTQQVARNLHVVFTMNPPADGSGGLAARAATSPALFNRCVLDWFGDWSDQALFQVARELTASVDLTQLESVAGEQAGDYEERRDAVAHALVAAHQAVRGLNSQLLRRPGGGGKFVGLYCTPRHFLDQLQHF</sequence>
<dbReference type="Gene3D" id="1.20.920.20">
    <property type="match status" value="1"/>
</dbReference>
<dbReference type="GO" id="GO:0045505">
    <property type="term" value="F:dynein intermediate chain binding"/>
    <property type="evidence" value="ECO:0007669"/>
    <property type="project" value="InterPro"/>
</dbReference>
<dbReference type="SUPFAM" id="SSF52540">
    <property type="entry name" value="P-loop containing nucleoside triphosphate hydrolases"/>
    <property type="match status" value="1"/>
</dbReference>
<evidence type="ECO:0000313" key="2">
    <source>
        <dbReference type="EMBL" id="KAJ2741031.1"/>
    </source>
</evidence>
<dbReference type="CDD" id="cd00009">
    <property type="entry name" value="AAA"/>
    <property type="match status" value="1"/>
</dbReference>
<feature type="non-terminal residue" evidence="2">
    <location>
        <position position="1"/>
    </location>
</feature>
<dbReference type="AlphaFoldDB" id="A0A9W8GQK7"/>
<dbReference type="GO" id="GO:0051959">
    <property type="term" value="F:dynein light intermediate chain binding"/>
    <property type="evidence" value="ECO:0007669"/>
    <property type="project" value="InterPro"/>
</dbReference>
<keyword evidence="3" id="KW-1185">Reference proteome</keyword>
<dbReference type="EMBL" id="JANBUH010002061">
    <property type="protein sequence ID" value="KAJ2741031.1"/>
    <property type="molecule type" value="Genomic_DNA"/>
</dbReference>
<dbReference type="InterPro" id="IPR026983">
    <property type="entry name" value="DHC"/>
</dbReference>
<evidence type="ECO:0000259" key="1">
    <source>
        <dbReference type="SMART" id="SM00382"/>
    </source>
</evidence>
<protein>
    <submittedName>
        <fullName evidence="2">Dynein heavy chain</fullName>
    </submittedName>
</protein>
<dbReference type="InterPro" id="IPR027417">
    <property type="entry name" value="P-loop_NTPase"/>
</dbReference>
<dbReference type="Proteomes" id="UP001140011">
    <property type="component" value="Unassembled WGS sequence"/>
</dbReference>
<dbReference type="InterPro" id="IPR003593">
    <property type="entry name" value="AAA+_ATPase"/>
</dbReference>
<gene>
    <name evidence="2" type="primary">DYN1_4</name>
    <name evidence="2" type="ORF">GGI19_007005</name>
</gene>
<dbReference type="SMART" id="SM00382">
    <property type="entry name" value="AAA"/>
    <property type="match status" value="1"/>
</dbReference>
<comment type="caution">
    <text evidence="2">The sequence shown here is derived from an EMBL/GenBank/DDBJ whole genome shotgun (WGS) entry which is preliminary data.</text>
</comment>
<dbReference type="GO" id="GO:0007018">
    <property type="term" value="P:microtubule-based movement"/>
    <property type="evidence" value="ECO:0007669"/>
    <property type="project" value="InterPro"/>
</dbReference>
<evidence type="ECO:0000313" key="3">
    <source>
        <dbReference type="Proteomes" id="UP001140011"/>
    </source>
</evidence>
<reference evidence="2" key="1">
    <citation type="submission" date="2022-07" db="EMBL/GenBank/DDBJ databases">
        <title>Phylogenomic reconstructions and comparative analyses of Kickxellomycotina fungi.</title>
        <authorList>
            <person name="Reynolds N.K."/>
            <person name="Stajich J.E."/>
            <person name="Barry K."/>
            <person name="Grigoriev I.V."/>
            <person name="Crous P."/>
            <person name="Smith M.E."/>
        </authorList>
    </citation>
    <scope>NUCLEOTIDE SEQUENCE</scope>
    <source>
        <strain evidence="2">BCRC 34297</strain>
    </source>
</reference>
<feature type="non-terminal residue" evidence="2">
    <location>
        <position position="347"/>
    </location>
</feature>
<organism evidence="2 3">
    <name type="scientific">Coemansia pectinata</name>
    <dbReference type="NCBI Taxonomy" id="1052879"/>
    <lineage>
        <taxon>Eukaryota</taxon>
        <taxon>Fungi</taxon>
        <taxon>Fungi incertae sedis</taxon>
        <taxon>Zoopagomycota</taxon>
        <taxon>Kickxellomycotina</taxon>
        <taxon>Kickxellomycetes</taxon>
        <taxon>Kickxellales</taxon>
        <taxon>Kickxellaceae</taxon>
        <taxon>Coemansia</taxon>
    </lineage>
</organism>
<feature type="domain" description="AAA+ ATPase" evidence="1">
    <location>
        <begin position="92"/>
        <end position="261"/>
    </location>
</feature>
<dbReference type="PANTHER" id="PTHR45703">
    <property type="entry name" value="DYNEIN HEAVY CHAIN"/>
    <property type="match status" value="1"/>
</dbReference>